<dbReference type="GO" id="GO:0005886">
    <property type="term" value="C:plasma membrane"/>
    <property type="evidence" value="ECO:0007669"/>
    <property type="project" value="TreeGrafter"/>
</dbReference>
<dbReference type="PANTHER" id="PTHR24416">
    <property type="entry name" value="TYROSINE-PROTEIN KINASE RECEPTOR"/>
    <property type="match status" value="1"/>
</dbReference>
<dbReference type="AlphaFoldDB" id="A0A821XXA6"/>
<evidence type="ECO:0000313" key="2">
    <source>
        <dbReference type="EMBL" id="CAF4951195.1"/>
    </source>
</evidence>
<name>A0A821XXA6_9BILA</name>
<accession>A0A821XXA6</accession>
<proteinExistence type="predicted"/>
<dbReference type="GO" id="GO:0004714">
    <property type="term" value="F:transmembrane receptor protein tyrosine kinase activity"/>
    <property type="evidence" value="ECO:0007669"/>
    <property type="project" value="TreeGrafter"/>
</dbReference>
<dbReference type="GO" id="GO:0007169">
    <property type="term" value="P:cell surface receptor protein tyrosine kinase signaling pathway"/>
    <property type="evidence" value="ECO:0007669"/>
    <property type="project" value="TreeGrafter"/>
</dbReference>
<protein>
    <recommendedName>
        <fullName evidence="1">Serine-threonine/tyrosine-protein kinase catalytic domain-containing protein</fullName>
    </recommendedName>
</protein>
<dbReference type="InterPro" id="IPR011009">
    <property type="entry name" value="Kinase-like_dom_sf"/>
</dbReference>
<comment type="caution">
    <text evidence="2">The sequence shown here is derived from an EMBL/GenBank/DDBJ whole genome shotgun (WGS) entry which is preliminary data.</text>
</comment>
<dbReference type="InterPro" id="IPR050122">
    <property type="entry name" value="RTK"/>
</dbReference>
<organism evidence="2 3">
    <name type="scientific">Rotaria socialis</name>
    <dbReference type="NCBI Taxonomy" id="392032"/>
    <lineage>
        <taxon>Eukaryota</taxon>
        <taxon>Metazoa</taxon>
        <taxon>Spiralia</taxon>
        <taxon>Gnathifera</taxon>
        <taxon>Rotifera</taxon>
        <taxon>Eurotatoria</taxon>
        <taxon>Bdelloidea</taxon>
        <taxon>Philodinida</taxon>
        <taxon>Philodinidae</taxon>
        <taxon>Rotaria</taxon>
    </lineage>
</organism>
<dbReference type="EMBL" id="CAJOBR010022963">
    <property type="protein sequence ID" value="CAF4951195.1"/>
    <property type="molecule type" value="Genomic_DNA"/>
</dbReference>
<dbReference type="InterPro" id="IPR001245">
    <property type="entry name" value="Ser-Thr/Tyr_kinase_cat_dom"/>
</dbReference>
<feature type="domain" description="Serine-threonine/tyrosine-protein kinase catalytic" evidence="1">
    <location>
        <begin position="9"/>
        <end position="48"/>
    </location>
</feature>
<dbReference type="GO" id="GO:0043235">
    <property type="term" value="C:receptor complex"/>
    <property type="evidence" value="ECO:0007669"/>
    <property type="project" value="TreeGrafter"/>
</dbReference>
<dbReference type="PANTHER" id="PTHR24416:SF600">
    <property type="entry name" value="PDGF- AND VEGF-RECEPTOR RELATED, ISOFORM J"/>
    <property type="match status" value="1"/>
</dbReference>
<sequence length="102" mass="11823">IANAIDAPNHQRLPRPPYATTELYQIMLQCWKHEPTERPTFSQLEKTLREIELKQVRWKDKNSTSTNLPDGFLSIESCALGPLTILDRWYVYVCASNFDSLV</sequence>
<gene>
    <name evidence="2" type="ORF">QYT958_LOCUS33493</name>
</gene>
<reference evidence="2" key="1">
    <citation type="submission" date="2021-02" db="EMBL/GenBank/DDBJ databases">
        <authorList>
            <person name="Nowell W R."/>
        </authorList>
    </citation>
    <scope>NUCLEOTIDE SEQUENCE</scope>
</reference>
<evidence type="ECO:0000259" key="1">
    <source>
        <dbReference type="Pfam" id="PF07714"/>
    </source>
</evidence>
<evidence type="ECO:0000313" key="3">
    <source>
        <dbReference type="Proteomes" id="UP000663848"/>
    </source>
</evidence>
<dbReference type="SUPFAM" id="SSF56112">
    <property type="entry name" value="Protein kinase-like (PK-like)"/>
    <property type="match status" value="1"/>
</dbReference>
<dbReference type="Pfam" id="PF07714">
    <property type="entry name" value="PK_Tyr_Ser-Thr"/>
    <property type="match status" value="1"/>
</dbReference>
<dbReference type="Gene3D" id="1.10.510.10">
    <property type="entry name" value="Transferase(Phosphotransferase) domain 1"/>
    <property type="match status" value="1"/>
</dbReference>
<feature type="non-terminal residue" evidence="2">
    <location>
        <position position="1"/>
    </location>
</feature>
<dbReference type="Proteomes" id="UP000663848">
    <property type="component" value="Unassembled WGS sequence"/>
</dbReference>